<dbReference type="Proteomes" id="UP000308652">
    <property type="component" value="Unassembled WGS sequence"/>
</dbReference>
<protein>
    <submittedName>
        <fullName evidence="3">Uncharacterized protein</fullName>
    </submittedName>
</protein>
<dbReference type="OrthoDB" id="5427664at2759"/>
<feature type="transmembrane region" description="Helical" evidence="2">
    <location>
        <begin position="169"/>
        <end position="190"/>
    </location>
</feature>
<keyword evidence="2" id="KW-0812">Transmembrane</keyword>
<proteinExistence type="predicted"/>
<keyword evidence="2" id="KW-1133">Transmembrane helix</keyword>
<reference evidence="3 4" key="1">
    <citation type="journal article" date="2019" name="Nat. Ecol. Evol.">
        <title>Megaphylogeny resolves global patterns of mushroom evolution.</title>
        <authorList>
            <person name="Varga T."/>
            <person name="Krizsan K."/>
            <person name="Foldi C."/>
            <person name="Dima B."/>
            <person name="Sanchez-Garcia M."/>
            <person name="Sanchez-Ramirez S."/>
            <person name="Szollosi G.J."/>
            <person name="Szarkandi J.G."/>
            <person name="Papp V."/>
            <person name="Albert L."/>
            <person name="Andreopoulos W."/>
            <person name="Angelini C."/>
            <person name="Antonin V."/>
            <person name="Barry K.W."/>
            <person name="Bougher N.L."/>
            <person name="Buchanan P."/>
            <person name="Buyck B."/>
            <person name="Bense V."/>
            <person name="Catcheside P."/>
            <person name="Chovatia M."/>
            <person name="Cooper J."/>
            <person name="Damon W."/>
            <person name="Desjardin D."/>
            <person name="Finy P."/>
            <person name="Geml J."/>
            <person name="Haridas S."/>
            <person name="Hughes K."/>
            <person name="Justo A."/>
            <person name="Karasinski D."/>
            <person name="Kautmanova I."/>
            <person name="Kiss B."/>
            <person name="Kocsube S."/>
            <person name="Kotiranta H."/>
            <person name="LaButti K.M."/>
            <person name="Lechner B.E."/>
            <person name="Liimatainen K."/>
            <person name="Lipzen A."/>
            <person name="Lukacs Z."/>
            <person name="Mihaltcheva S."/>
            <person name="Morgado L.N."/>
            <person name="Niskanen T."/>
            <person name="Noordeloos M.E."/>
            <person name="Ohm R.A."/>
            <person name="Ortiz-Santana B."/>
            <person name="Ovrebo C."/>
            <person name="Racz N."/>
            <person name="Riley R."/>
            <person name="Savchenko A."/>
            <person name="Shiryaev A."/>
            <person name="Soop K."/>
            <person name="Spirin V."/>
            <person name="Szebenyi C."/>
            <person name="Tomsovsky M."/>
            <person name="Tulloss R.E."/>
            <person name="Uehling J."/>
            <person name="Grigoriev I.V."/>
            <person name="Vagvolgyi C."/>
            <person name="Papp T."/>
            <person name="Martin F.M."/>
            <person name="Miettinen O."/>
            <person name="Hibbett D.S."/>
            <person name="Nagy L.G."/>
        </authorList>
    </citation>
    <scope>NUCLEOTIDE SEQUENCE [LARGE SCALE GENOMIC DNA]</scope>
    <source>
        <strain evidence="3 4">CBS 166.37</strain>
    </source>
</reference>
<feature type="compositionally biased region" description="Polar residues" evidence="1">
    <location>
        <begin position="211"/>
        <end position="225"/>
    </location>
</feature>
<feature type="transmembrane region" description="Helical" evidence="2">
    <location>
        <begin position="43"/>
        <end position="62"/>
    </location>
</feature>
<feature type="transmembrane region" description="Helical" evidence="2">
    <location>
        <begin position="74"/>
        <end position="94"/>
    </location>
</feature>
<dbReference type="AlphaFoldDB" id="A0A5C3M778"/>
<dbReference type="EMBL" id="ML213611">
    <property type="protein sequence ID" value="TFK36991.1"/>
    <property type="molecule type" value="Genomic_DNA"/>
</dbReference>
<organism evidence="3 4">
    <name type="scientific">Crucibulum laeve</name>
    <dbReference type="NCBI Taxonomy" id="68775"/>
    <lineage>
        <taxon>Eukaryota</taxon>
        <taxon>Fungi</taxon>
        <taxon>Dikarya</taxon>
        <taxon>Basidiomycota</taxon>
        <taxon>Agaricomycotina</taxon>
        <taxon>Agaricomycetes</taxon>
        <taxon>Agaricomycetidae</taxon>
        <taxon>Agaricales</taxon>
        <taxon>Agaricineae</taxon>
        <taxon>Nidulariaceae</taxon>
        <taxon>Crucibulum</taxon>
    </lineage>
</organism>
<feature type="transmembrane region" description="Helical" evidence="2">
    <location>
        <begin position="324"/>
        <end position="348"/>
    </location>
</feature>
<evidence type="ECO:0000256" key="1">
    <source>
        <dbReference type="SAM" id="MobiDB-lite"/>
    </source>
</evidence>
<feature type="transmembrane region" description="Helical" evidence="2">
    <location>
        <begin position="17"/>
        <end position="34"/>
    </location>
</feature>
<keyword evidence="4" id="KW-1185">Reference proteome</keyword>
<name>A0A5C3M778_9AGAR</name>
<feature type="transmembrane region" description="Helical" evidence="2">
    <location>
        <begin position="284"/>
        <end position="304"/>
    </location>
</feature>
<evidence type="ECO:0000256" key="2">
    <source>
        <dbReference type="SAM" id="Phobius"/>
    </source>
</evidence>
<accession>A0A5C3M778</accession>
<feature type="transmembrane region" description="Helical" evidence="2">
    <location>
        <begin position="115"/>
        <end position="136"/>
    </location>
</feature>
<evidence type="ECO:0000313" key="3">
    <source>
        <dbReference type="EMBL" id="TFK36991.1"/>
    </source>
</evidence>
<feature type="region of interest" description="Disordered" evidence="1">
    <location>
        <begin position="198"/>
        <end position="225"/>
    </location>
</feature>
<keyword evidence="2" id="KW-0472">Membrane</keyword>
<evidence type="ECO:0000313" key="4">
    <source>
        <dbReference type="Proteomes" id="UP000308652"/>
    </source>
</evidence>
<sequence length="378" mass="42612">MPDCTNYATANPDISGVGVRISFYLQTFLLVLLVDRSWEDAPIALWTFIATSFGITLAAIVQGEQLTLFQALQVSNLVWLANFGIFVALASYSRQKAAFVEENYGKQRKRRAYDYHVKYGAMGQTLFSMILTIYMWSKAETFGNNYECSPYVKYMLFVVEVPAIRTGKIIGLVISLLLTAAYIWISFHELRSFRQSKRSKRRRRCRDGEPSSYSSLGLTPNSSGTINPLPLARSVVDGVCHHQACNRHTTMLTPTTSTLMKLRTEDSSLRGQRRPKRRRWSVDLDPMFVGILICQVMVFTYFIVSSELLLRRNSAGSHDVNDAQWSFGQILALIVVIPSALSVVGAISQHGFGRLSKRKRVHKTETIISEGREGREAV</sequence>
<gene>
    <name evidence="3" type="ORF">BDQ12DRAFT_233713</name>
</gene>
<dbReference type="STRING" id="68775.A0A5C3M778"/>